<dbReference type="STRING" id="523849.OCC_13670"/>
<dbReference type="KEGG" id="tlt:OCC_13670"/>
<dbReference type="RefSeq" id="WP_020953631.1">
    <property type="nucleotide sequence ID" value="NC_022084.1"/>
</dbReference>
<sequence>MPLELLKRHYGDNLLAVAQVRDTLLVILREGTRSNCWPMQLKAFSNPLLRRVTM</sequence>
<gene>
    <name evidence="1" type="ORF">OCC_13670</name>
</gene>
<dbReference type="HOGENOM" id="CLU_3039255_0_0_2"/>
<reference evidence="1 2" key="1">
    <citation type="journal article" date="2012" name="J. Bacteriol.">
        <title>Genome sequence of the model hyperthermophilic archaeon Thermococcus litoralis NS-C.</title>
        <authorList>
            <person name="Gardner A.F."/>
            <person name="Kumar S."/>
            <person name="Perler F.B."/>
        </authorList>
    </citation>
    <scope>NUCLEOTIDE SEQUENCE [LARGE SCALE GENOMIC DNA]</scope>
    <source>
        <strain evidence="2">ATCC 51850 / DSM 5473 / JCM 8560 / NS-C</strain>
    </source>
</reference>
<organism evidence="1 2">
    <name type="scientific">Thermococcus litoralis (strain ATCC 51850 / DSM 5473 / JCM 8560 / NS-C)</name>
    <dbReference type="NCBI Taxonomy" id="523849"/>
    <lineage>
        <taxon>Archaea</taxon>
        <taxon>Methanobacteriati</taxon>
        <taxon>Methanobacteriota</taxon>
        <taxon>Thermococci</taxon>
        <taxon>Thermococcales</taxon>
        <taxon>Thermococcaceae</taxon>
        <taxon>Thermococcus</taxon>
    </lineage>
</organism>
<dbReference type="AlphaFoldDB" id="S5ZTM7"/>
<protein>
    <submittedName>
        <fullName evidence="1">Uncharacterized protein</fullName>
    </submittedName>
</protein>
<dbReference type="EMBL" id="CP006670">
    <property type="protein sequence ID" value="AGT34224.1"/>
    <property type="molecule type" value="Genomic_DNA"/>
</dbReference>
<dbReference type="Proteomes" id="UP000015502">
    <property type="component" value="Chromosome"/>
</dbReference>
<evidence type="ECO:0000313" key="2">
    <source>
        <dbReference type="Proteomes" id="UP000015502"/>
    </source>
</evidence>
<keyword evidence="2" id="KW-1185">Reference proteome</keyword>
<accession>S5ZTM7</accession>
<proteinExistence type="predicted"/>
<dbReference type="OrthoDB" id="87283at2157"/>
<dbReference type="PaxDb" id="523849-OCC_13670"/>
<dbReference type="GeneID" id="55636242"/>
<name>S5ZTM7_THELN</name>
<evidence type="ECO:0000313" key="1">
    <source>
        <dbReference type="EMBL" id="AGT34224.1"/>
    </source>
</evidence>